<gene>
    <name evidence="1" type="ORF">LQG66_03880</name>
</gene>
<evidence type="ECO:0000313" key="1">
    <source>
        <dbReference type="EMBL" id="UFZ05466.1"/>
    </source>
</evidence>
<evidence type="ECO:0000313" key="2">
    <source>
        <dbReference type="Proteomes" id="UP001431010"/>
    </source>
</evidence>
<reference evidence="1" key="1">
    <citation type="journal article" date="2024" name="Antonie Van Leeuwenhoek">
        <title>Bradyrhizobium ontarionense sp. nov., a novel bacterial symbiont isolated from Aeschynomene indica (Indian jointvetch), harbours photosynthesis, nitrogen fixation and nitrous oxide (N2O) reductase genes.</title>
        <authorList>
            <person name="Bromfield E.S.P."/>
            <person name="Cloutier S."/>
        </authorList>
    </citation>
    <scope>NUCLEOTIDE SEQUENCE</scope>
    <source>
        <strain evidence="1">A19</strain>
    </source>
</reference>
<keyword evidence="1" id="KW-0645">Protease</keyword>
<dbReference type="RefSeq" id="WP_231323595.1">
    <property type="nucleotide sequence ID" value="NZ_CP088156.1"/>
</dbReference>
<accession>A0ABY3RDW1</accession>
<keyword evidence="1" id="KW-0378">Hydrolase</keyword>
<dbReference type="Proteomes" id="UP001431010">
    <property type="component" value="Chromosome"/>
</dbReference>
<sequence length="330" mass="34027">MLLPIGQGGVVATIDGRGPYRVRDAAKLAADALALHAGRIPIDENHATDLAAPEGRPAPARGWATELEVRADGIYGRVEWSKPGAALMEERAYRFISPVLIHDKAGTVLDLPRASLTNTPNLRGMAALNATQENDPMDLLAKLLELLGMPADAGAESALTKVKSMCGTDTSMNAIATAAGLKAGASAEQIVQAVTLLATPTPDAATTIAALQSEVRDLGTRLASQTALAATERATAFVDNAIRESRVGVKALREHFISRHAASAAGAADVEKEIGALPKLGPSGATGELPPQIKDGKIALNAEQKNIAALLGLSEDAYAKTLAAEATAAS</sequence>
<dbReference type="Pfam" id="PF10123">
    <property type="entry name" value="Mu-like_Pro"/>
    <property type="match status" value="1"/>
</dbReference>
<dbReference type="EMBL" id="CP088156">
    <property type="protein sequence ID" value="UFZ05466.1"/>
    <property type="molecule type" value="Genomic_DNA"/>
</dbReference>
<dbReference type="PIRSF" id="PIRSF016624">
    <property type="entry name" value="Mu_prophg_I"/>
    <property type="match status" value="1"/>
</dbReference>
<organism evidence="1 2">
    <name type="scientific">Bradyrhizobium ontarionense</name>
    <dbReference type="NCBI Taxonomy" id="2898149"/>
    <lineage>
        <taxon>Bacteria</taxon>
        <taxon>Pseudomonadati</taxon>
        <taxon>Pseudomonadota</taxon>
        <taxon>Alphaproteobacteria</taxon>
        <taxon>Hyphomicrobiales</taxon>
        <taxon>Nitrobacteraceae</taxon>
        <taxon>Bradyrhizobium</taxon>
    </lineage>
</organism>
<dbReference type="GO" id="GO:0008233">
    <property type="term" value="F:peptidase activity"/>
    <property type="evidence" value="ECO:0007669"/>
    <property type="project" value="UniProtKB-KW"/>
</dbReference>
<dbReference type="InterPro" id="IPR012106">
    <property type="entry name" value="Phage_Mu_Gp1"/>
</dbReference>
<protein>
    <submittedName>
        <fullName evidence="1">Phage protease</fullName>
    </submittedName>
</protein>
<keyword evidence="2" id="KW-1185">Reference proteome</keyword>
<dbReference type="GO" id="GO:0006508">
    <property type="term" value="P:proteolysis"/>
    <property type="evidence" value="ECO:0007669"/>
    <property type="project" value="UniProtKB-KW"/>
</dbReference>
<proteinExistence type="predicted"/>
<name>A0ABY3RDW1_9BRAD</name>